<feature type="compositionally biased region" description="Polar residues" evidence="7">
    <location>
        <begin position="404"/>
        <end position="414"/>
    </location>
</feature>
<evidence type="ECO:0000256" key="1">
    <source>
        <dbReference type="ARBA" id="ARBA00004123"/>
    </source>
</evidence>
<accession>A0ABP0BQD6</accession>
<dbReference type="CDD" id="cd22325">
    <property type="entry name" value="ERCC1_C-like"/>
    <property type="match status" value="1"/>
</dbReference>
<evidence type="ECO:0000313" key="10">
    <source>
        <dbReference type="Proteomes" id="UP001642405"/>
    </source>
</evidence>
<keyword evidence="10" id="KW-1185">Reference proteome</keyword>
<sequence length="441" mass="46120">MDDDDFGADADFLAALAATDVATNKTASRPPPQAQAQRQPPPQRPAPTAPRIQQPIPQRIQKPGTQPVPGHQPRIVQPTPQALGGPGAAPAAAASGSSASSAGTGVTRALASSGSTILVSPRQKGNPILAQLRSVPWEYSDIAADYGLGPSTVALFLSLKYHRLHPEYIFARFRGLQAGGGPKHRLRILLALVDIENHEETLRELAKTSLVNQVTLILCWSAAEAARYLELYKTFEHASNFSAIRGQQAAGYAERLVQFATVPRAVNKSDAVALVGSFGSLRRAVLAEPEELGLVAGWGEKKVQAWRRAVEAPFRVQKGKRGKAGGGARKAAGRGGGEGAQSTQTRADVVQEEIEEVGTDFDSVFNSRLASTADAADGAADEAAAGPADEAAAAAAEALPTPSPQKRGTSSASAFSPPRPRRPPEELSGGIAAALATLRDK</sequence>
<comment type="subcellular location">
    <subcellularLocation>
        <location evidence="1">Nucleus</location>
    </subcellularLocation>
</comment>
<dbReference type="GO" id="GO:0004519">
    <property type="term" value="F:endonuclease activity"/>
    <property type="evidence" value="ECO:0007669"/>
    <property type="project" value="UniProtKB-KW"/>
</dbReference>
<keyword evidence="9" id="KW-0378">Hydrolase</keyword>
<evidence type="ECO:0000313" key="9">
    <source>
        <dbReference type="EMBL" id="CAK7221399.1"/>
    </source>
</evidence>
<evidence type="ECO:0000256" key="3">
    <source>
        <dbReference type="ARBA" id="ARBA00022763"/>
    </source>
</evidence>
<keyword evidence="9" id="KW-0540">Nuclease</keyword>
<comment type="caution">
    <text evidence="9">The sequence shown here is derived from an EMBL/GenBank/DDBJ whole genome shotgun (WGS) entry which is preliminary data.</text>
</comment>
<dbReference type="EMBL" id="CAWUHB010000022">
    <property type="protein sequence ID" value="CAK7221399.1"/>
    <property type="molecule type" value="Genomic_DNA"/>
</dbReference>
<evidence type="ECO:0000256" key="6">
    <source>
        <dbReference type="ARBA" id="ARBA00023242"/>
    </source>
</evidence>
<dbReference type="Proteomes" id="UP001642405">
    <property type="component" value="Unassembled WGS sequence"/>
</dbReference>
<dbReference type="SUPFAM" id="SSF47781">
    <property type="entry name" value="RuvA domain 2-like"/>
    <property type="match status" value="1"/>
</dbReference>
<dbReference type="InterPro" id="IPR011335">
    <property type="entry name" value="Restrct_endonuc-II-like"/>
</dbReference>
<evidence type="ECO:0000256" key="7">
    <source>
        <dbReference type="SAM" id="MobiDB-lite"/>
    </source>
</evidence>
<dbReference type="InterPro" id="IPR004579">
    <property type="entry name" value="ERCC1/RAD10/SWI10"/>
</dbReference>
<dbReference type="PANTHER" id="PTHR12749">
    <property type="entry name" value="EXCISION REPAIR CROSS-COMPLEMENTING 1 ERCC1"/>
    <property type="match status" value="1"/>
</dbReference>
<dbReference type="PANTHER" id="PTHR12749:SF0">
    <property type="entry name" value="DNA EXCISION REPAIR PROTEIN ERCC-1"/>
    <property type="match status" value="1"/>
</dbReference>
<keyword evidence="4" id="KW-0238">DNA-binding</keyword>
<evidence type="ECO:0000259" key="8">
    <source>
        <dbReference type="Pfam" id="PF03834"/>
    </source>
</evidence>
<dbReference type="Pfam" id="PF03834">
    <property type="entry name" value="Rad10"/>
    <property type="match status" value="1"/>
</dbReference>
<keyword evidence="9" id="KW-0255">Endonuclease</keyword>
<dbReference type="InterPro" id="IPR010994">
    <property type="entry name" value="RuvA_2-like"/>
</dbReference>
<feature type="region of interest" description="Disordered" evidence="7">
    <location>
        <begin position="22"/>
        <end position="104"/>
    </location>
</feature>
<feature type="region of interest" description="Disordered" evidence="7">
    <location>
        <begin position="378"/>
        <end position="431"/>
    </location>
</feature>
<dbReference type="Gene3D" id="3.40.50.10130">
    <property type="match status" value="1"/>
</dbReference>
<feature type="compositionally biased region" description="Low complexity" evidence="7">
    <location>
        <begin position="378"/>
        <end position="398"/>
    </location>
</feature>
<keyword evidence="6" id="KW-0539">Nucleus</keyword>
<protein>
    <submittedName>
        <fullName evidence="9">SsDNA endonuclease and repair protein rad10</fullName>
    </submittedName>
</protein>
<reference evidence="9 10" key="1">
    <citation type="submission" date="2024-01" db="EMBL/GenBank/DDBJ databases">
        <authorList>
            <person name="Allen C."/>
            <person name="Tagirdzhanova G."/>
        </authorList>
    </citation>
    <scope>NUCLEOTIDE SEQUENCE [LARGE SCALE GENOMIC DNA]</scope>
</reference>
<dbReference type="Gene3D" id="1.10.150.20">
    <property type="entry name" value="5' to 3' exonuclease, C-terminal subdomain"/>
    <property type="match status" value="1"/>
</dbReference>
<feature type="domain" description="ERCC1-like central" evidence="8">
    <location>
        <begin position="116"/>
        <end position="233"/>
    </location>
</feature>
<feature type="compositionally biased region" description="Gly residues" evidence="7">
    <location>
        <begin position="324"/>
        <end position="339"/>
    </location>
</feature>
<proteinExistence type="inferred from homology"/>
<feature type="compositionally biased region" description="Pro residues" evidence="7">
    <location>
        <begin position="29"/>
        <end position="48"/>
    </location>
</feature>
<gene>
    <name evidence="9" type="primary">RAD10</name>
    <name evidence="9" type="ORF">SCUCBS95973_004484</name>
</gene>
<name>A0ABP0BQD6_9PEZI</name>
<feature type="region of interest" description="Disordered" evidence="7">
    <location>
        <begin position="317"/>
        <end position="348"/>
    </location>
</feature>
<evidence type="ECO:0000256" key="4">
    <source>
        <dbReference type="ARBA" id="ARBA00023125"/>
    </source>
</evidence>
<feature type="compositionally biased region" description="Low complexity" evidence="7">
    <location>
        <begin position="49"/>
        <end position="61"/>
    </location>
</feature>
<feature type="compositionally biased region" description="Low complexity" evidence="7">
    <location>
        <begin position="88"/>
        <end position="103"/>
    </location>
</feature>
<dbReference type="NCBIfam" id="TIGR00597">
    <property type="entry name" value="rad10"/>
    <property type="match status" value="1"/>
</dbReference>
<keyword evidence="3" id="KW-0227">DNA damage</keyword>
<organism evidence="9 10">
    <name type="scientific">Sporothrix curviconia</name>
    <dbReference type="NCBI Taxonomy" id="1260050"/>
    <lineage>
        <taxon>Eukaryota</taxon>
        <taxon>Fungi</taxon>
        <taxon>Dikarya</taxon>
        <taxon>Ascomycota</taxon>
        <taxon>Pezizomycotina</taxon>
        <taxon>Sordariomycetes</taxon>
        <taxon>Sordariomycetidae</taxon>
        <taxon>Ophiostomatales</taxon>
        <taxon>Ophiostomataceae</taxon>
        <taxon>Sporothrix</taxon>
    </lineage>
</organism>
<dbReference type="SUPFAM" id="SSF52980">
    <property type="entry name" value="Restriction endonuclease-like"/>
    <property type="match status" value="1"/>
</dbReference>
<dbReference type="InterPro" id="IPR047260">
    <property type="entry name" value="ERCC1-like_central_dom"/>
</dbReference>
<keyword evidence="5" id="KW-0234">DNA repair</keyword>
<evidence type="ECO:0000256" key="5">
    <source>
        <dbReference type="ARBA" id="ARBA00023204"/>
    </source>
</evidence>
<evidence type="ECO:0000256" key="2">
    <source>
        <dbReference type="ARBA" id="ARBA00008283"/>
    </source>
</evidence>
<comment type="similarity">
    <text evidence="2">Belongs to the ERCC1/RAD10/SWI10 family.</text>
</comment>